<evidence type="ECO:0000256" key="3">
    <source>
        <dbReference type="ARBA" id="ARBA00022603"/>
    </source>
</evidence>
<dbReference type="Gene3D" id="3.30.160.70">
    <property type="entry name" value="Methylated DNA-protein cysteine methyltransferase domain"/>
    <property type="match status" value="1"/>
</dbReference>
<dbReference type="CDD" id="cd06445">
    <property type="entry name" value="ATase"/>
    <property type="match status" value="1"/>
</dbReference>
<evidence type="ECO:0000256" key="7">
    <source>
        <dbReference type="ARBA" id="ARBA00049348"/>
    </source>
</evidence>
<reference evidence="10" key="1">
    <citation type="submission" date="2022-09" db="EMBL/GenBank/DDBJ databases">
        <title>Novel Mycoplasma species identified in domestic and wild animals.</title>
        <authorList>
            <person name="Volokhov D.V."/>
            <person name="Furtak V.A."/>
            <person name="Zagorodnyaya T.A."/>
        </authorList>
    </citation>
    <scope>NUCLEOTIDE SEQUENCE</scope>
    <source>
        <strain evidence="10">Oakley</strain>
    </source>
</reference>
<dbReference type="InterPro" id="IPR036217">
    <property type="entry name" value="MethylDNA_cys_MeTrfase_DNAb"/>
</dbReference>
<sequence length="151" mass="16627">MDKIVVNTAFGHVKIEAEHQSIRRLDLTNEPLVSSDCPVLNRAANQIRRYFDGESINFDLPLNPIGTTFQCAVWHALTEIPYGETRSYQDIARAIGNVKAVRAVGGAVNKNPIMIVIPCHRVIGKDGSLVGFYGGLELKQRLLNLEKGIAS</sequence>
<dbReference type="SUPFAM" id="SSF46767">
    <property type="entry name" value="Methylated DNA-protein cysteine methyltransferase, C-terminal domain"/>
    <property type="match status" value="1"/>
</dbReference>
<keyword evidence="6 8" id="KW-0234">DNA repair</keyword>
<dbReference type="GO" id="GO:0003908">
    <property type="term" value="F:methylated-DNA-[protein]-cysteine S-methyltransferase activity"/>
    <property type="evidence" value="ECO:0007669"/>
    <property type="project" value="UniProtKB-EC"/>
</dbReference>
<evidence type="ECO:0000256" key="6">
    <source>
        <dbReference type="ARBA" id="ARBA00023204"/>
    </source>
</evidence>
<evidence type="ECO:0000256" key="8">
    <source>
        <dbReference type="HAMAP-Rule" id="MF_00772"/>
    </source>
</evidence>
<accession>A0ABT2Y5G3</accession>
<comment type="function">
    <text evidence="8">Involved in the cellular defense against the biological effects of O6-methylguanine (O6-MeG) and O4-methylthymine (O4-MeT) in DNA. Repairs the methylated nucleobase in DNA by stoichiometrically transferring the methyl group to a cysteine residue in the enzyme. This is a suicide reaction: the enzyme is irreversibly inactivated.</text>
</comment>
<dbReference type="PROSITE" id="PS00374">
    <property type="entry name" value="MGMT"/>
    <property type="match status" value="1"/>
</dbReference>
<feature type="domain" description="Methylated-DNA-[protein]-cysteine S-methyltransferase DNA binding" evidence="9">
    <location>
        <begin position="69"/>
        <end position="147"/>
    </location>
</feature>
<evidence type="ECO:0000256" key="5">
    <source>
        <dbReference type="ARBA" id="ARBA00022763"/>
    </source>
</evidence>
<dbReference type="InterPro" id="IPR014048">
    <property type="entry name" value="MethylDNA_cys_MeTrfase_DNA-bd"/>
</dbReference>
<comment type="catalytic activity">
    <reaction evidence="7 8">
        <text>a 6-O-methyl-2'-deoxyguanosine in DNA + L-cysteinyl-[protein] = S-methyl-L-cysteinyl-[protein] + a 2'-deoxyguanosine in DNA</text>
        <dbReference type="Rhea" id="RHEA:24000"/>
        <dbReference type="Rhea" id="RHEA-COMP:10131"/>
        <dbReference type="Rhea" id="RHEA-COMP:10132"/>
        <dbReference type="Rhea" id="RHEA-COMP:11367"/>
        <dbReference type="Rhea" id="RHEA-COMP:11368"/>
        <dbReference type="ChEBI" id="CHEBI:29950"/>
        <dbReference type="ChEBI" id="CHEBI:82612"/>
        <dbReference type="ChEBI" id="CHEBI:85445"/>
        <dbReference type="ChEBI" id="CHEBI:85448"/>
        <dbReference type="EC" id="2.1.1.63"/>
    </reaction>
</comment>
<comment type="catalytic activity">
    <reaction evidence="1 8">
        <text>a 4-O-methyl-thymidine in DNA + L-cysteinyl-[protein] = a thymidine in DNA + S-methyl-L-cysteinyl-[protein]</text>
        <dbReference type="Rhea" id="RHEA:53428"/>
        <dbReference type="Rhea" id="RHEA-COMP:10131"/>
        <dbReference type="Rhea" id="RHEA-COMP:10132"/>
        <dbReference type="Rhea" id="RHEA-COMP:13555"/>
        <dbReference type="Rhea" id="RHEA-COMP:13556"/>
        <dbReference type="ChEBI" id="CHEBI:29950"/>
        <dbReference type="ChEBI" id="CHEBI:82612"/>
        <dbReference type="ChEBI" id="CHEBI:137386"/>
        <dbReference type="ChEBI" id="CHEBI:137387"/>
        <dbReference type="EC" id="2.1.1.63"/>
    </reaction>
</comment>
<keyword evidence="3 8" id="KW-0489">Methyltransferase</keyword>
<dbReference type="GO" id="GO:0032259">
    <property type="term" value="P:methylation"/>
    <property type="evidence" value="ECO:0007669"/>
    <property type="project" value="UniProtKB-KW"/>
</dbReference>
<proteinExistence type="inferred from homology"/>
<dbReference type="InterPro" id="IPR036631">
    <property type="entry name" value="MGMT_N_sf"/>
</dbReference>
<keyword evidence="4 8" id="KW-0808">Transferase</keyword>
<keyword evidence="2 8" id="KW-0963">Cytoplasm</keyword>
<dbReference type="RefSeq" id="WP_263608139.1">
    <property type="nucleotide sequence ID" value="NZ_JAOVQM010000002.1"/>
</dbReference>
<keyword evidence="5 8" id="KW-0227">DNA damage</keyword>
<dbReference type="NCBIfam" id="TIGR00589">
    <property type="entry name" value="ogt"/>
    <property type="match status" value="1"/>
</dbReference>
<comment type="similarity">
    <text evidence="8">Belongs to the MGMT family.</text>
</comment>
<feature type="active site" description="Nucleophile; methyl group acceptor" evidence="8">
    <location>
        <position position="119"/>
    </location>
</feature>
<comment type="subcellular location">
    <subcellularLocation>
        <location evidence="8">Cytoplasm</location>
    </subcellularLocation>
</comment>
<organism evidence="10 11">
    <name type="scientific">Paracholeplasma manati</name>
    <dbReference type="NCBI Taxonomy" id="591373"/>
    <lineage>
        <taxon>Bacteria</taxon>
        <taxon>Bacillati</taxon>
        <taxon>Mycoplasmatota</taxon>
        <taxon>Mollicutes</taxon>
        <taxon>Acholeplasmatales</taxon>
        <taxon>Acholeplasmataceae</taxon>
        <taxon>Paracholeplasma</taxon>
    </lineage>
</organism>
<evidence type="ECO:0000256" key="1">
    <source>
        <dbReference type="ARBA" id="ARBA00001286"/>
    </source>
</evidence>
<dbReference type="SUPFAM" id="SSF53155">
    <property type="entry name" value="Methylated DNA-protein cysteine methyltransferase domain"/>
    <property type="match status" value="1"/>
</dbReference>
<comment type="miscellaneous">
    <text evidence="8">This enzyme catalyzes only one turnover and therefore is not strictly catalytic. According to one definition, an enzyme is a biocatalyst that acts repeatedly and over many reaction cycles.</text>
</comment>
<evidence type="ECO:0000313" key="11">
    <source>
        <dbReference type="Proteomes" id="UP001177160"/>
    </source>
</evidence>
<dbReference type="InterPro" id="IPR001497">
    <property type="entry name" value="MethylDNA_cys_MeTrfase_AS"/>
</dbReference>
<dbReference type="EC" id="2.1.1.63" evidence="8"/>
<evidence type="ECO:0000313" key="10">
    <source>
        <dbReference type="EMBL" id="MCV2231985.1"/>
    </source>
</evidence>
<gene>
    <name evidence="10" type="ORF">N7548_04000</name>
</gene>
<dbReference type="Pfam" id="PF01035">
    <property type="entry name" value="DNA_binding_1"/>
    <property type="match status" value="1"/>
</dbReference>
<evidence type="ECO:0000256" key="2">
    <source>
        <dbReference type="ARBA" id="ARBA00022490"/>
    </source>
</evidence>
<dbReference type="Gene3D" id="1.10.10.10">
    <property type="entry name" value="Winged helix-like DNA-binding domain superfamily/Winged helix DNA-binding domain"/>
    <property type="match status" value="1"/>
</dbReference>
<name>A0ABT2Y5G3_9MOLU</name>
<evidence type="ECO:0000256" key="4">
    <source>
        <dbReference type="ARBA" id="ARBA00022679"/>
    </source>
</evidence>
<keyword evidence="11" id="KW-1185">Reference proteome</keyword>
<dbReference type="PANTHER" id="PTHR10815">
    <property type="entry name" value="METHYLATED-DNA--PROTEIN-CYSTEINE METHYLTRANSFERASE"/>
    <property type="match status" value="1"/>
</dbReference>
<dbReference type="PANTHER" id="PTHR10815:SF5">
    <property type="entry name" value="METHYLATED-DNA--PROTEIN-CYSTEINE METHYLTRANSFERASE"/>
    <property type="match status" value="1"/>
</dbReference>
<protein>
    <recommendedName>
        <fullName evidence="8">Methylated-DNA--protein-cysteine methyltransferase</fullName>
        <ecNumber evidence="8">2.1.1.63</ecNumber>
    </recommendedName>
    <alternativeName>
        <fullName evidence="8">6-O-methylguanine-DNA methyltransferase</fullName>
        <shortName evidence="8">MGMT</shortName>
    </alternativeName>
    <alternativeName>
        <fullName evidence="8">O-6-methylguanine-DNA-alkyltransferase</fullName>
    </alternativeName>
</protein>
<dbReference type="InterPro" id="IPR036388">
    <property type="entry name" value="WH-like_DNA-bd_sf"/>
</dbReference>
<dbReference type="HAMAP" id="MF_00772">
    <property type="entry name" value="OGT"/>
    <property type="match status" value="1"/>
</dbReference>
<comment type="caution">
    <text evidence="10">The sequence shown here is derived from an EMBL/GenBank/DDBJ whole genome shotgun (WGS) entry which is preliminary data.</text>
</comment>
<dbReference type="Proteomes" id="UP001177160">
    <property type="component" value="Unassembled WGS sequence"/>
</dbReference>
<evidence type="ECO:0000259" key="9">
    <source>
        <dbReference type="Pfam" id="PF01035"/>
    </source>
</evidence>
<dbReference type="EMBL" id="JAOVQM010000002">
    <property type="protein sequence ID" value="MCV2231985.1"/>
    <property type="molecule type" value="Genomic_DNA"/>
</dbReference>
<dbReference type="InterPro" id="IPR023546">
    <property type="entry name" value="MGMT"/>
</dbReference>